<evidence type="ECO:0000313" key="2">
    <source>
        <dbReference type="Proteomes" id="UP000308652"/>
    </source>
</evidence>
<dbReference type="Proteomes" id="UP000308652">
    <property type="component" value="Unassembled WGS sequence"/>
</dbReference>
<sequence length="439" mass="48980">MLSYSKPKQPFAISTINPRPQFLPLEAPPITDVYPSLPGPPRSPVFMPTHTLSTHIIPAAFPQCPSTPGQIEMPATFSTKEERAVWIKKTSVEMVHEKLDLIAGKDVGQVTSSALLWSCINRIARNSPPEAGKTGITLVVTNPLGFHKEIWEESLKHMIKLTEEPTSSIRIDEIWAIEAVCHGDSALINGANIPRIIDRADYGRDVANMCIHYLPTRNYSGNPLSLHLPRLDTKVSSDRIKNGYKDRKLVALGHSLGGDAIALLAIYHPMLLSACILLETTIFPHDPNINIRGYKIVSMTLNRKSSWKSREEARESFLKSPVFKAFDPAVLDAYVNYGLHEDPKTGLVHLKCKPTWEAADFMESRVNSEVYELLPTVDECLELRWIMGGTDDASSLVGGREVTQNVVWRREKNTSNVMIPDANHLVAQEKPYELGKFSN</sequence>
<organism evidence="1 2">
    <name type="scientific">Crucibulum laeve</name>
    <dbReference type="NCBI Taxonomy" id="68775"/>
    <lineage>
        <taxon>Eukaryota</taxon>
        <taxon>Fungi</taxon>
        <taxon>Dikarya</taxon>
        <taxon>Basidiomycota</taxon>
        <taxon>Agaricomycotina</taxon>
        <taxon>Agaricomycetes</taxon>
        <taxon>Agaricomycetidae</taxon>
        <taxon>Agaricales</taxon>
        <taxon>Agaricineae</taxon>
        <taxon>Nidulariaceae</taxon>
        <taxon>Crucibulum</taxon>
    </lineage>
</organism>
<name>A0A5C3MIE6_9AGAR</name>
<gene>
    <name evidence="1" type="ORF">BDQ12DRAFT_4197</name>
</gene>
<dbReference type="AlphaFoldDB" id="A0A5C3MIE6"/>
<proteinExistence type="predicted"/>
<accession>A0A5C3MIE6</accession>
<dbReference type="OrthoDB" id="94039at2759"/>
<dbReference type="InterPro" id="IPR029058">
    <property type="entry name" value="AB_hydrolase_fold"/>
</dbReference>
<dbReference type="SUPFAM" id="SSF53474">
    <property type="entry name" value="alpha/beta-Hydrolases"/>
    <property type="match status" value="1"/>
</dbReference>
<dbReference type="STRING" id="68775.A0A5C3MIE6"/>
<evidence type="ECO:0000313" key="1">
    <source>
        <dbReference type="EMBL" id="TFK44136.1"/>
    </source>
</evidence>
<keyword evidence="2" id="KW-1185">Reference proteome</keyword>
<dbReference type="Gene3D" id="3.40.50.1820">
    <property type="entry name" value="alpha/beta hydrolase"/>
    <property type="match status" value="1"/>
</dbReference>
<reference evidence="1 2" key="1">
    <citation type="journal article" date="2019" name="Nat. Ecol. Evol.">
        <title>Megaphylogeny resolves global patterns of mushroom evolution.</title>
        <authorList>
            <person name="Varga T."/>
            <person name="Krizsan K."/>
            <person name="Foldi C."/>
            <person name="Dima B."/>
            <person name="Sanchez-Garcia M."/>
            <person name="Sanchez-Ramirez S."/>
            <person name="Szollosi G.J."/>
            <person name="Szarkandi J.G."/>
            <person name="Papp V."/>
            <person name="Albert L."/>
            <person name="Andreopoulos W."/>
            <person name="Angelini C."/>
            <person name="Antonin V."/>
            <person name="Barry K.W."/>
            <person name="Bougher N.L."/>
            <person name="Buchanan P."/>
            <person name="Buyck B."/>
            <person name="Bense V."/>
            <person name="Catcheside P."/>
            <person name="Chovatia M."/>
            <person name="Cooper J."/>
            <person name="Damon W."/>
            <person name="Desjardin D."/>
            <person name="Finy P."/>
            <person name="Geml J."/>
            <person name="Haridas S."/>
            <person name="Hughes K."/>
            <person name="Justo A."/>
            <person name="Karasinski D."/>
            <person name="Kautmanova I."/>
            <person name="Kiss B."/>
            <person name="Kocsube S."/>
            <person name="Kotiranta H."/>
            <person name="LaButti K.M."/>
            <person name="Lechner B.E."/>
            <person name="Liimatainen K."/>
            <person name="Lipzen A."/>
            <person name="Lukacs Z."/>
            <person name="Mihaltcheva S."/>
            <person name="Morgado L.N."/>
            <person name="Niskanen T."/>
            <person name="Noordeloos M.E."/>
            <person name="Ohm R.A."/>
            <person name="Ortiz-Santana B."/>
            <person name="Ovrebo C."/>
            <person name="Racz N."/>
            <person name="Riley R."/>
            <person name="Savchenko A."/>
            <person name="Shiryaev A."/>
            <person name="Soop K."/>
            <person name="Spirin V."/>
            <person name="Szebenyi C."/>
            <person name="Tomsovsky M."/>
            <person name="Tulloss R.E."/>
            <person name="Uehling J."/>
            <person name="Grigoriev I.V."/>
            <person name="Vagvolgyi C."/>
            <person name="Papp T."/>
            <person name="Martin F.M."/>
            <person name="Miettinen O."/>
            <person name="Hibbett D.S."/>
            <person name="Nagy L.G."/>
        </authorList>
    </citation>
    <scope>NUCLEOTIDE SEQUENCE [LARGE SCALE GENOMIC DNA]</scope>
    <source>
        <strain evidence="1 2">CBS 166.37</strain>
    </source>
</reference>
<dbReference type="EMBL" id="ML213590">
    <property type="protein sequence ID" value="TFK44136.1"/>
    <property type="molecule type" value="Genomic_DNA"/>
</dbReference>
<protein>
    <submittedName>
        <fullName evidence="1">Uncharacterized protein</fullName>
    </submittedName>
</protein>